<gene>
    <name evidence="2" type="ORF">ESP70_012255</name>
</gene>
<organism evidence="2 3">
    <name type="scientific">Aeromicrobium ginsengisoli</name>
    <dbReference type="NCBI Taxonomy" id="363867"/>
    <lineage>
        <taxon>Bacteria</taxon>
        <taxon>Bacillati</taxon>
        <taxon>Actinomycetota</taxon>
        <taxon>Actinomycetes</taxon>
        <taxon>Propionibacteriales</taxon>
        <taxon>Nocardioidaceae</taxon>
        <taxon>Aeromicrobium</taxon>
    </lineage>
</organism>
<feature type="domain" description="DUF4439" evidence="1">
    <location>
        <begin position="7"/>
        <end position="133"/>
    </location>
</feature>
<name>A0A5M4FFL9_9ACTN</name>
<dbReference type="Pfam" id="PF14530">
    <property type="entry name" value="DUF4439"/>
    <property type="match status" value="1"/>
</dbReference>
<reference evidence="2" key="1">
    <citation type="submission" date="2019-09" db="EMBL/GenBank/DDBJ databases">
        <authorList>
            <person name="Li J."/>
        </authorList>
    </citation>
    <scope>NUCLEOTIDE SEQUENCE [LARGE SCALE GENOMIC DNA]</scope>
    <source>
        <strain evidence="2">JCM 14732</strain>
    </source>
</reference>
<evidence type="ECO:0000313" key="3">
    <source>
        <dbReference type="Proteomes" id="UP000380867"/>
    </source>
</evidence>
<evidence type="ECO:0000313" key="2">
    <source>
        <dbReference type="EMBL" id="KAA1398094.1"/>
    </source>
</evidence>
<dbReference type="InterPro" id="IPR012347">
    <property type="entry name" value="Ferritin-like"/>
</dbReference>
<accession>A0A5M4FFL9</accession>
<comment type="caution">
    <text evidence="2">The sequence shown here is derived from an EMBL/GenBank/DDBJ whole genome shotgun (WGS) entry which is preliminary data.</text>
</comment>
<dbReference type="Gene3D" id="1.20.1260.10">
    <property type="match status" value="1"/>
</dbReference>
<evidence type="ECO:0000259" key="1">
    <source>
        <dbReference type="Pfam" id="PF14530"/>
    </source>
</evidence>
<dbReference type="Proteomes" id="UP000380867">
    <property type="component" value="Unassembled WGS sequence"/>
</dbReference>
<dbReference type="InterPro" id="IPR009078">
    <property type="entry name" value="Ferritin-like_SF"/>
</dbReference>
<dbReference type="RefSeq" id="WP_149689524.1">
    <property type="nucleotide sequence ID" value="NZ_SDPQ02000002.1"/>
</dbReference>
<sequence>MTSTETLQDWLALEHEAVWLYPVIGARFGALAERARTSYDDHGTVRDGLLARLHQLRVEPVPPALSYDVVRVRNKARALAAARQLERDIAAVCLRLAGDSTGDLRTYATRGLRRAALAELTWGGRPDAFPGLP</sequence>
<proteinExistence type="predicted"/>
<dbReference type="EMBL" id="SDPQ02000002">
    <property type="protein sequence ID" value="KAA1398094.1"/>
    <property type="molecule type" value="Genomic_DNA"/>
</dbReference>
<protein>
    <submittedName>
        <fullName evidence="2">DUF4439 domain-containing protein</fullName>
    </submittedName>
</protein>
<dbReference type="SUPFAM" id="SSF47240">
    <property type="entry name" value="Ferritin-like"/>
    <property type="match status" value="1"/>
</dbReference>
<dbReference type="InterPro" id="IPR029447">
    <property type="entry name" value="DUF4439"/>
</dbReference>
<keyword evidence="3" id="KW-1185">Reference proteome</keyword>
<dbReference type="OrthoDB" id="5195580at2"/>
<dbReference type="AlphaFoldDB" id="A0A5M4FFL9"/>